<comment type="subcellular location">
    <subcellularLocation>
        <location evidence="2">Cytoplasm</location>
    </subcellularLocation>
    <subcellularLocation>
        <location evidence="1">Nucleus</location>
    </subcellularLocation>
</comment>
<dbReference type="Proteomes" id="UP000663879">
    <property type="component" value="Unassembled WGS sequence"/>
</dbReference>
<keyword evidence="9" id="KW-0539">Nucleus</keyword>
<keyword evidence="8" id="KW-0804">Transcription</keyword>
<keyword evidence="7" id="KW-0943">RNA-mediated gene silencing</keyword>
<accession>A0A813ZZ21</accession>
<evidence type="ECO:0000256" key="8">
    <source>
        <dbReference type="ARBA" id="ARBA00023163"/>
    </source>
</evidence>
<organism evidence="10 11">
    <name type="scientific">Brachionus calyciflorus</name>
    <dbReference type="NCBI Taxonomy" id="104777"/>
    <lineage>
        <taxon>Eukaryota</taxon>
        <taxon>Metazoa</taxon>
        <taxon>Spiralia</taxon>
        <taxon>Gnathifera</taxon>
        <taxon>Rotifera</taxon>
        <taxon>Eurotatoria</taxon>
        <taxon>Monogononta</taxon>
        <taxon>Pseudotrocha</taxon>
        <taxon>Ploima</taxon>
        <taxon>Brachionidae</taxon>
        <taxon>Brachionus</taxon>
    </lineage>
</organism>
<dbReference type="OrthoDB" id="10265389at2759"/>
<evidence type="ECO:0000256" key="3">
    <source>
        <dbReference type="ARBA" id="ARBA00008030"/>
    </source>
</evidence>
<evidence type="ECO:0000313" key="10">
    <source>
        <dbReference type="EMBL" id="CAF0905302.1"/>
    </source>
</evidence>
<comment type="caution">
    <text evidence="10">The sequence shown here is derived from an EMBL/GenBank/DDBJ whole genome shotgun (WGS) entry which is preliminary data.</text>
</comment>
<evidence type="ECO:0000256" key="7">
    <source>
        <dbReference type="ARBA" id="ARBA00023158"/>
    </source>
</evidence>
<evidence type="ECO:0000256" key="4">
    <source>
        <dbReference type="ARBA" id="ARBA00014872"/>
    </source>
</evidence>
<dbReference type="GO" id="GO:0005737">
    <property type="term" value="C:cytoplasm"/>
    <property type="evidence" value="ECO:0007669"/>
    <property type="project" value="UniProtKB-SubCell"/>
</dbReference>
<dbReference type="Pfam" id="PF10155">
    <property type="entry name" value="CNOT11"/>
    <property type="match status" value="1"/>
</dbReference>
<sequence length="446" mass="50646">MALDSSQLVSLLSVLSEDNTNTQTLEAIANSFHQFFAKQEFFKIGCALVALLQNKDLVINPTQRIVCVYFLYDMYRSDPISLNPFVSVFTSLLSPPVANAKESNLKEFNWHLPKLTPQEKYFVSQLITSPSKDLFKKTATQILQMEASNLNIGDISGLQVSIAEKLSELPHLSKIDLPCIISDSESNLYGYDETVPKNGSEQQKQCIETLLVGHDAPFRKCVKPEFIRLAPPLHVEQDELVWLDEISYMPDFMWDSTILSSTNTSLNIAEIRKLMTKACSSQLTITESQNLETNLTHDSSLIFHLDMTPAKFSNLVEHNPSIAVKSLLCFQGKESNDLSSYLDELFKMRMSVHSLEVVNNLANQVILPDDFIHYYIATCISKCESMNDEKQLQHRLVRLLCAFIQNLIKSKIIDAKDLQVELNPFCIEFSAIREANQLYRTLNKRD</sequence>
<dbReference type="GO" id="GO:0031047">
    <property type="term" value="P:regulatory ncRNA-mediated gene silencing"/>
    <property type="evidence" value="ECO:0007669"/>
    <property type="project" value="UniProtKB-KW"/>
</dbReference>
<dbReference type="AlphaFoldDB" id="A0A813ZZ21"/>
<reference evidence="10" key="1">
    <citation type="submission" date="2021-02" db="EMBL/GenBank/DDBJ databases">
        <authorList>
            <person name="Nowell W R."/>
        </authorList>
    </citation>
    <scope>NUCLEOTIDE SEQUENCE</scope>
    <source>
        <strain evidence="10">Ploen Becks lab</strain>
    </source>
</reference>
<name>A0A813ZZ21_9BILA</name>
<dbReference type="GO" id="GO:0030014">
    <property type="term" value="C:CCR4-NOT complex"/>
    <property type="evidence" value="ECO:0007669"/>
    <property type="project" value="InterPro"/>
</dbReference>
<keyword evidence="6" id="KW-0805">Transcription regulation</keyword>
<dbReference type="EMBL" id="CAJNOC010001987">
    <property type="protein sequence ID" value="CAF0905302.1"/>
    <property type="molecule type" value="Genomic_DNA"/>
</dbReference>
<dbReference type="InterPro" id="IPR019312">
    <property type="entry name" value="CNOT11"/>
</dbReference>
<keyword evidence="5" id="KW-0963">Cytoplasm</keyword>
<dbReference type="PANTHER" id="PTHR15975:SF0">
    <property type="entry name" value="CCR4-NOT TRANSCRIPTION COMPLEX SUBUNIT 11"/>
    <property type="match status" value="1"/>
</dbReference>
<evidence type="ECO:0000256" key="2">
    <source>
        <dbReference type="ARBA" id="ARBA00004496"/>
    </source>
</evidence>
<dbReference type="PANTHER" id="PTHR15975">
    <property type="entry name" value="CCR4-NOT TRANSCRIPTION COMPLEX SUBUNIT 11"/>
    <property type="match status" value="1"/>
</dbReference>
<comment type="similarity">
    <text evidence="3">Belongs to the CNOT11 family.</text>
</comment>
<dbReference type="GO" id="GO:0005634">
    <property type="term" value="C:nucleus"/>
    <property type="evidence" value="ECO:0007669"/>
    <property type="project" value="UniProtKB-SubCell"/>
</dbReference>
<evidence type="ECO:0000256" key="6">
    <source>
        <dbReference type="ARBA" id="ARBA00023015"/>
    </source>
</evidence>
<evidence type="ECO:0000256" key="5">
    <source>
        <dbReference type="ARBA" id="ARBA00022490"/>
    </source>
</evidence>
<evidence type="ECO:0000313" key="11">
    <source>
        <dbReference type="Proteomes" id="UP000663879"/>
    </source>
</evidence>
<proteinExistence type="inferred from homology"/>
<gene>
    <name evidence="10" type="ORF">OXX778_LOCUS11613</name>
</gene>
<evidence type="ECO:0000256" key="1">
    <source>
        <dbReference type="ARBA" id="ARBA00004123"/>
    </source>
</evidence>
<protein>
    <recommendedName>
        <fullName evidence="4">CCR4-NOT transcription complex subunit 11</fullName>
    </recommendedName>
</protein>
<keyword evidence="11" id="KW-1185">Reference proteome</keyword>
<evidence type="ECO:0000256" key="9">
    <source>
        <dbReference type="ARBA" id="ARBA00023242"/>
    </source>
</evidence>